<evidence type="ECO:0000256" key="8">
    <source>
        <dbReference type="ARBA" id="ARBA00023315"/>
    </source>
</evidence>
<dbReference type="InterPro" id="IPR008300">
    <property type="entry name" value="PTAC"/>
</dbReference>
<accession>A0A1G1XSD2</accession>
<reference evidence="10 11" key="1">
    <citation type="journal article" date="2016" name="Nat. Commun.">
        <title>Thousands of microbial genomes shed light on interconnected biogeochemical processes in an aquifer system.</title>
        <authorList>
            <person name="Anantharaman K."/>
            <person name="Brown C.T."/>
            <person name="Hug L.A."/>
            <person name="Sharon I."/>
            <person name="Castelle C.J."/>
            <person name="Probst A.J."/>
            <person name="Thomas B.C."/>
            <person name="Singh A."/>
            <person name="Wilkins M.J."/>
            <person name="Karaoz U."/>
            <person name="Brodie E.L."/>
            <person name="Williams K.H."/>
            <person name="Hubbard S.S."/>
            <person name="Banfield J.F."/>
        </authorList>
    </citation>
    <scope>NUCLEOTIDE SEQUENCE [LARGE SCALE GENOMIC DNA]</scope>
</reference>
<comment type="caution">
    <text evidence="10">The sequence shown here is derived from an EMBL/GenBank/DDBJ whole genome shotgun (WGS) entry which is preliminary data.</text>
</comment>
<gene>
    <name evidence="10" type="ORF">A2Y67_01790</name>
</gene>
<comment type="cofactor">
    <cofactor evidence="1">
        <name>Zn(2+)</name>
        <dbReference type="ChEBI" id="CHEBI:29105"/>
    </cofactor>
</comment>
<dbReference type="AlphaFoldDB" id="A0A1G1XSD2"/>
<comment type="function">
    <text evidence="9">Involved in 1,2-propanediol (1,2-PD) degradation by catalyzing the conversion of propanoyl-CoA to propanoyl-phosphate.</text>
</comment>
<organism evidence="10 11">
    <name type="scientific">Candidatus Buchananbacteria bacterium RBG_13_39_9</name>
    <dbReference type="NCBI Taxonomy" id="1797531"/>
    <lineage>
        <taxon>Bacteria</taxon>
        <taxon>Candidatus Buchananiibacteriota</taxon>
    </lineage>
</organism>
<dbReference type="GO" id="GO:0016747">
    <property type="term" value="F:acyltransferase activity, transferring groups other than amino-acyl groups"/>
    <property type="evidence" value="ECO:0007669"/>
    <property type="project" value="InterPro"/>
</dbReference>
<dbReference type="Proteomes" id="UP000176260">
    <property type="component" value="Unassembled WGS sequence"/>
</dbReference>
<proteinExistence type="inferred from homology"/>
<dbReference type="PIRSF" id="PIRSF010130">
    <property type="entry name" value="PduL"/>
    <property type="match status" value="1"/>
</dbReference>
<evidence type="ECO:0000313" key="11">
    <source>
        <dbReference type="Proteomes" id="UP000176260"/>
    </source>
</evidence>
<name>A0A1G1XSD2_9BACT</name>
<keyword evidence="6" id="KW-0479">Metal-binding</keyword>
<dbReference type="EC" id="2.3.1.222" evidence="3 9"/>
<dbReference type="EMBL" id="MHIA01000016">
    <property type="protein sequence ID" value="OGY42227.1"/>
    <property type="molecule type" value="Genomic_DNA"/>
</dbReference>
<evidence type="ECO:0000313" key="10">
    <source>
        <dbReference type="EMBL" id="OGY42227.1"/>
    </source>
</evidence>
<keyword evidence="8 9" id="KW-0012">Acyltransferase</keyword>
<dbReference type="GO" id="GO:0046872">
    <property type="term" value="F:metal ion binding"/>
    <property type="evidence" value="ECO:0007669"/>
    <property type="project" value="UniProtKB-KW"/>
</dbReference>
<evidence type="ECO:0000256" key="6">
    <source>
        <dbReference type="ARBA" id="ARBA00022723"/>
    </source>
</evidence>
<evidence type="ECO:0000256" key="4">
    <source>
        <dbReference type="ARBA" id="ARBA00020837"/>
    </source>
</evidence>
<dbReference type="GO" id="GO:0051144">
    <property type="term" value="P:1,2-propanediol catabolic process"/>
    <property type="evidence" value="ECO:0007669"/>
    <property type="project" value="UniProtKB-UniPathway"/>
</dbReference>
<comment type="catalytic activity">
    <reaction evidence="9">
        <text>propanoyl-CoA + phosphate = propanoyl phosphate + CoA</text>
        <dbReference type="Rhea" id="RHEA:28046"/>
        <dbReference type="ChEBI" id="CHEBI:43474"/>
        <dbReference type="ChEBI" id="CHEBI:57287"/>
        <dbReference type="ChEBI" id="CHEBI:57392"/>
        <dbReference type="ChEBI" id="CHEBI:58933"/>
        <dbReference type="EC" id="2.3.1.222"/>
    </reaction>
</comment>
<evidence type="ECO:0000256" key="3">
    <source>
        <dbReference type="ARBA" id="ARBA00012206"/>
    </source>
</evidence>
<dbReference type="NCBIfam" id="NF011652">
    <property type="entry name" value="PRK15070.1"/>
    <property type="match status" value="1"/>
</dbReference>
<dbReference type="Pfam" id="PF06130">
    <property type="entry name" value="PTAC"/>
    <property type="match status" value="1"/>
</dbReference>
<evidence type="ECO:0000256" key="9">
    <source>
        <dbReference type="PIRNR" id="PIRNR010130"/>
    </source>
</evidence>
<comment type="pathway">
    <text evidence="9">Polyol metabolism; 1,2-propanediol degradation.</text>
</comment>
<comment type="similarity">
    <text evidence="2 9">Belongs to the PduL family.</text>
</comment>
<keyword evidence="5 9" id="KW-0808">Transferase</keyword>
<dbReference type="PANTHER" id="PTHR39453:SF1">
    <property type="entry name" value="PHOSPHATE PROPANOYLTRANSFERASE"/>
    <property type="match status" value="1"/>
</dbReference>
<keyword evidence="7" id="KW-0862">Zinc</keyword>
<evidence type="ECO:0000256" key="1">
    <source>
        <dbReference type="ARBA" id="ARBA00001947"/>
    </source>
</evidence>
<sequence>MVKIQVEVSARHCHLSQKDADILFDKNYKFKVMKMVSQPGQFATVEEVVIKGPKSEFKLRIVGPIRKDTQVELAATDCYRLGIKPVIRVSGDIKGTPGAVLIGPKGKVSFKQGVIVAQRHLHVSPSEANALKVKRGQLVAMEIKGPRGLIFNNVIVRSGPGHKKSFQIDTDEGNACGLVAGMKAGLIK</sequence>
<evidence type="ECO:0000256" key="7">
    <source>
        <dbReference type="ARBA" id="ARBA00022833"/>
    </source>
</evidence>
<evidence type="ECO:0000256" key="2">
    <source>
        <dbReference type="ARBA" id="ARBA00007342"/>
    </source>
</evidence>
<evidence type="ECO:0000256" key="5">
    <source>
        <dbReference type="ARBA" id="ARBA00022679"/>
    </source>
</evidence>
<dbReference type="UniPathway" id="UPA00621"/>
<protein>
    <recommendedName>
        <fullName evidence="4 9">Phosphate propanoyltransferase</fullName>
        <ecNumber evidence="3 9">2.3.1.222</ecNumber>
    </recommendedName>
</protein>
<dbReference type="PANTHER" id="PTHR39453">
    <property type="entry name" value="PHOSPHATE PROPANOYLTRANSFERASE"/>
    <property type="match status" value="1"/>
</dbReference>